<evidence type="ECO:0000313" key="3">
    <source>
        <dbReference type="Proteomes" id="UP001396334"/>
    </source>
</evidence>
<evidence type="ECO:0000313" key="2">
    <source>
        <dbReference type="EMBL" id="KAK9014786.1"/>
    </source>
</evidence>
<accession>A0ABR2RP67</accession>
<gene>
    <name evidence="2" type="ORF">V6N11_005927</name>
</gene>
<name>A0ABR2RP67_9ROSI</name>
<dbReference type="EMBL" id="JBBPBN010000021">
    <property type="protein sequence ID" value="KAK9014786.1"/>
    <property type="molecule type" value="Genomic_DNA"/>
</dbReference>
<feature type="region of interest" description="Disordered" evidence="1">
    <location>
        <begin position="1"/>
        <end position="67"/>
    </location>
</feature>
<comment type="caution">
    <text evidence="2">The sequence shown here is derived from an EMBL/GenBank/DDBJ whole genome shotgun (WGS) entry which is preliminary data.</text>
</comment>
<reference evidence="2 3" key="1">
    <citation type="journal article" date="2024" name="G3 (Bethesda)">
        <title>Genome assembly of Hibiscus sabdariffa L. provides insights into metabolisms of medicinal natural products.</title>
        <authorList>
            <person name="Kim T."/>
        </authorList>
    </citation>
    <scope>NUCLEOTIDE SEQUENCE [LARGE SCALE GENOMIC DNA]</scope>
    <source>
        <strain evidence="2">TK-2024</strain>
        <tissue evidence="2">Old leaves</tissue>
    </source>
</reference>
<proteinExistence type="predicted"/>
<sequence length="133" mass="14364">MTKGDDSSFESPQGISSAIIPVSREDQESTKGKSKAFIASDTHIPAGKEKEDGSSPSINPLEGEMAIQPDNCNRKKLIIDGDPFGMRIDLIPSLSIEDEVKNDKVEPFTSGNCAEEVVPVEADDLAEVHPHEE</sequence>
<keyword evidence="3" id="KW-1185">Reference proteome</keyword>
<organism evidence="2 3">
    <name type="scientific">Hibiscus sabdariffa</name>
    <name type="common">roselle</name>
    <dbReference type="NCBI Taxonomy" id="183260"/>
    <lineage>
        <taxon>Eukaryota</taxon>
        <taxon>Viridiplantae</taxon>
        <taxon>Streptophyta</taxon>
        <taxon>Embryophyta</taxon>
        <taxon>Tracheophyta</taxon>
        <taxon>Spermatophyta</taxon>
        <taxon>Magnoliopsida</taxon>
        <taxon>eudicotyledons</taxon>
        <taxon>Gunneridae</taxon>
        <taxon>Pentapetalae</taxon>
        <taxon>rosids</taxon>
        <taxon>malvids</taxon>
        <taxon>Malvales</taxon>
        <taxon>Malvaceae</taxon>
        <taxon>Malvoideae</taxon>
        <taxon>Hibiscus</taxon>
    </lineage>
</organism>
<dbReference type="Proteomes" id="UP001396334">
    <property type="component" value="Unassembled WGS sequence"/>
</dbReference>
<evidence type="ECO:0000256" key="1">
    <source>
        <dbReference type="SAM" id="MobiDB-lite"/>
    </source>
</evidence>
<protein>
    <submittedName>
        <fullName evidence="2">Uncharacterized protein</fullName>
    </submittedName>
</protein>